<organism evidence="2 3">
    <name type="scientific">Lutibacter flavus</name>
    <dbReference type="NCBI Taxonomy" id="691689"/>
    <lineage>
        <taxon>Bacteria</taxon>
        <taxon>Pseudomonadati</taxon>
        <taxon>Bacteroidota</taxon>
        <taxon>Flavobacteriia</taxon>
        <taxon>Flavobacteriales</taxon>
        <taxon>Flavobacteriaceae</taxon>
        <taxon>Lutibacter</taxon>
    </lineage>
</organism>
<accession>A0A238X3R6</accession>
<dbReference type="SUPFAM" id="SSF82185">
    <property type="entry name" value="Histone H3 K4-specific methyltransferase SET7/9 N-terminal domain"/>
    <property type="match status" value="1"/>
</dbReference>
<evidence type="ECO:0000313" key="2">
    <source>
        <dbReference type="EMBL" id="SNR53014.1"/>
    </source>
</evidence>
<sequence length="115" mass="13462">MKSLINIIILLFCVTAFSQEQKVEYKKVDNNLIKATYYFADNNFIIEKEGYFNKEEKLHGMWVSYNIEGNKTSIANYNNGKKDGVWTFFKEDKISVITYKDNKITNVEEKAIVIN</sequence>
<keyword evidence="3" id="KW-1185">Reference proteome</keyword>
<dbReference type="EMBL" id="FZNX01000002">
    <property type="protein sequence ID" value="SNR53014.1"/>
    <property type="molecule type" value="Genomic_DNA"/>
</dbReference>
<feature type="chain" id="PRO_5012466848" description="MORN repeat variant" evidence="1">
    <location>
        <begin position="19"/>
        <end position="115"/>
    </location>
</feature>
<proteinExistence type="predicted"/>
<feature type="signal peptide" evidence="1">
    <location>
        <begin position="1"/>
        <end position="18"/>
    </location>
</feature>
<name>A0A238X3R6_9FLAO</name>
<dbReference type="RefSeq" id="WP_089377817.1">
    <property type="nucleotide sequence ID" value="NZ_FZNX01000002.1"/>
</dbReference>
<evidence type="ECO:0008006" key="4">
    <source>
        <dbReference type="Google" id="ProtNLM"/>
    </source>
</evidence>
<evidence type="ECO:0000256" key="1">
    <source>
        <dbReference type="SAM" id="SignalP"/>
    </source>
</evidence>
<keyword evidence="1" id="KW-0732">Signal</keyword>
<evidence type="ECO:0000313" key="3">
    <source>
        <dbReference type="Proteomes" id="UP000198412"/>
    </source>
</evidence>
<dbReference type="Gene3D" id="3.90.930.1">
    <property type="match status" value="1"/>
</dbReference>
<reference evidence="3" key="1">
    <citation type="submission" date="2017-06" db="EMBL/GenBank/DDBJ databases">
        <authorList>
            <person name="Varghese N."/>
            <person name="Submissions S."/>
        </authorList>
    </citation>
    <scope>NUCLEOTIDE SEQUENCE [LARGE SCALE GENOMIC DNA]</scope>
    <source>
        <strain evidence="3">DSM 27993</strain>
    </source>
</reference>
<dbReference type="AlphaFoldDB" id="A0A238X3R6"/>
<dbReference type="Proteomes" id="UP000198412">
    <property type="component" value="Unassembled WGS sequence"/>
</dbReference>
<gene>
    <name evidence="2" type="ORF">SAMN04488111_1502</name>
</gene>
<protein>
    <recommendedName>
        <fullName evidence="4">MORN repeat variant</fullName>
    </recommendedName>
</protein>
<dbReference type="OrthoDB" id="1467310at2"/>